<evidence type="ECO:0000313" key="4">
    <source>
        <dbReference type="Proteomes" id="UP000198683"/>
    </source>
</evidence>
<feature type="transmembrane region" description="Helical" evidence="2">
    <location>
        <begin position="367"/>
        <end position="384"/>
    </location>
</feature>
<sequence>MTTPTGPEDPHPSVDASGRGGPHPSSHAPDPDHPYPSKGTSAIHDPSAQHVASRVTASGESLRPLATIGLFAQLKVRLVVGGLRGNVRQLVGFVFALAGAVALAGFGFFVMAVLRLVPADVALSTTTLLFASLTFAWMFMPLLAFGLDDTPDPAKLALFPLRTREIALGLFTSSVTGVWPAVTLVVTSGAIVGLTPGPVGVLVGVPAVLLQFALCVVASRLITTVLSRALRSRRGRDVLAVSTIVAVLLVPLSNLLLDRGVGDPMAVLHGTAAALRWTPPGMAAHAIADGGLAGLAEVAVLAVLAVLGCLLWIKVLGRALVTPDVSTKVASVRRERGLVDRFLPDGPLAAVVTKELKYVRRDPRFRVNWGSSLFVAVVVGFTTVNVDTGRVSEWQLVLVTLITGLMIGLMSANAFGIDGRSLWMNAVVFATERDLRTDLAGRHLTTALIGAPTLAVVAVAAGVAAGQPATIVPALLAGWGLLGVGLGVGSMLSVLLPYTIPDRLNAFTGAAPGHGGLAFAGAFAGAVSIVALSLPFVIPTLLGVVWVQVAAPFYGLLVALLGRRLAARIGHARMPEMMQAVSKPT</sequence>
<dbReference type="EMBL" id="FNFB01000006">
    <property type="protein sequence ID" value="SDK24811.1"/>
    <property type="molecule type" value="Genomic_DNA"/>
</dbReference>
<feature type="transmembrane region" description="Helical" evidence="2">
    <location>
        <begin position="90"/>
        <end position="114"/>
    </location>
</feature>
<evidence type="ECO:0000256" key="2">
    <source>
        <dbReference type="SAM" id="Phobius"/>
    </source>
</evidence>
<feature type="transmembrane region" description="Helical" evidence="2">
    <location>
        <begin position="396"/>
        <end position="415"/>
    </location>
</feature>
<keyword evidence="4" id="KW-1185">Reference proteome</keyword>
<name>A0A1G9AC45_9ACTN</name>
<feature type="transmembrane region" description="Helical" evidence="2">
    <location>
        <begin position="544"/>
        <end position="562"/>
    </location>
</feature>
<keyword evidence="2" id="KW-1133">Transmembrane helix</keyword>
<reference evidence="3 4" key="1">
    <citation type="submission" date="2016-10" db="EMBL/GenBank/DDBJ databases">
        <authorList>
            <person name="de Groot N.N."/>
        </authorList>
    </citation>
    <scope>NUCLEOTIDE SEQUENCE [LARGE SCALE GENOMIC DNA]</scope>
    <source>
        <strain evidence="3 4">CGMCC 4.5681</strain>
    </source>
</reference>
<gene>
    <name evidence="3" type="ORF">SAMN05421874_106128</name>
</gene>
<organism evidence="3 4">
    <name type="scientific">Nonomuraea maritima</name>
    <dbReference type="NCBI Taxonomy" id="683260"/>
    <lineage>
        <taxon>Bacteria</taxon>
        <taxon>Bacillati</taxon>
        <taxon>Actinomycetota</taxon>
        <taxon>Actinomycetes</taxon>
        <taxon>Streptosporangiales</taxon>
        <taxon>Streptosporangiaceae</taxon>
        <taxon>Nonomuraea</taxon>
    </lineage>
</organism>
<feature type="transmembrane region" description="Helical" evidence="2">
    <location>
        <begin position="126"/>
        <end position="147"/>
    </location>
</feature>
<dbReference type="RefSeq" id="WP_245740219.1">
    <property type="nucleotide sequence ID" value="NZ_FNFB01000006.1"/>
</dbReference>
<feature type="transmembrane region" description="Helical" evidence="2">
    <location>
        <begin position="471"/>
        <end position="496"/>
    </location>
</feature>
<feature type="region of interest" description="Disordered" evidence="1">
    <location>
        <begin position="1"/>
        <end position="47"/>
    </location>
</feature>
<accession>A0A1G9AC45</accession>
<keyword evidence="2" id="KW-0472">Membrane</keyword>
<dbReference type="AlphaFoldDB" id="A0A1G9AC45"/>
<feature type="transmembrane region" description="Helical" evidence="2">
    <location>
        <begin position="199"/>
        <end position="226"/>
    </location>
</feature>
<feature type="transmembrane region" description="Helical" evidence="2">
    <location>
        <begin position="517"/>
        <end position="538"/>
    </location>
</feature>
<feature type="transmembrane region" description="Helical" evidence="2">
    <location>
        <begin position="292"/>
        <end position="313"/>
    </location>
</feature>
<proteinExistence type="predicted"/>
<feature type="transmembrane region" description="Helical" evidence="2">
    <location>
        <begin position="444"/>
        <end position="465"/>
    </location>
</feature>
<keyword evidence="2" id="KW-0812">Transmembrane</keyword>
<dbReference type="STRING" id="683260.SAMN05421874_106128"/>
<protein>
    <submittedName>
        <fullName evidence="3">ABC-2 type transport system permease protein</fullName>
    </submittedName>
</protein>
<feature type="transmembrane region" description="Helical" evidence="2">
    <location>
        <begin position="168"/>
        <end position="193"/>
    </location>
</feature>
<feature type="transmembrane region" description="Helical" evidence="2">
    <location>
        <begin position="238"/>
        <end position="257"/>
    </location>
</feature>
<evidence type="ECO:0000256" key="1">
    <source>
        <dbReference type="SAM" id="MobiDB-lite"/>
    </source>
</evidence>
<dbReference type="Proteomes" id="UP000198683">
    <property type="component" value="Unassembled WGS sequence"/>
</dbReference>
<evidence type="ECO:0000313" key="3">
    <source>
        <dbReference type="EMBL" id="SDK24811.1"/>
    </source>
</evidence>